<dbReference type="GO" id="GO:0005886">
    <property type="term" value="C:plasma membrane"/>
    <property type="evidence" value="ECO:0007669"/>
    <property type="project" value="UniProtKB-SubCell"/>
</dbReference>
<evidence type="ECO:0000256" key="7">
    <source>
        <dbReference type="SAM" id="Phobius"/>
    </source>
</evidence>
<dbReference type="CDD" id="cd13138">
    <property type="entry name" value="MATE_yoeA_like"/>
    <property type="match status" value="1"/>
</dbReference>
<keyword evidence="4 7" id="KW-0812">Transmembrane</keyword>
<dbReference type="InterPro" id="IPR048279">
    <property type="entry name" value="MdtK-like"/>
</dbReference>
<dbReference type="GO" id="GO:0015297">
    <property type="term" value="F:antiporter activity"/>
    <property type="evidence" value="ECO:0007669"/>
    <property type="project" value="InterPro"/>
</dbReference>
<evidence type="ECO:0000313" key="9">
    <source>
        <dbReference type="Proteomes" id="UP000276301"/>
    </source>
</evidence>
<evidence type="ECO:0000256" key="5">
    <source>
        <dbReference type="ARBA" id="ARBA00022989"/>
    </source>
</evidence>
<comment type="subcellular location">
    <subcellularLocation>
        <location evidence="1">Cell membrane</location>
        <topology evidence="1">Multi-pass membrane protein</topology>
    </subcellularLocation>
</comment>
<reference evidence="8 9" key="1">
    <citation type="submission" date="2018-10" db="EMBL/GenBank/DDBJ databases">
        <title>Anaerotruncus faecis sp. nov., isolated from human feces.</title>
        <authorList>
            <person name="Wang Y.-J."/>
        </authorList>
    </citation>
    <scope>NUCLEOTIDE SEQUENCE [LARGE SCALE GENOMIC DNA]</scope>
    <source>
        <strain evidence="8 9">22A2-44</strain>
    </source>
</reference>
<feature type="transmembrane region" description="Helical" evidence="7">
    <location>
        <begin position="58"/>
        <end position="84"/>
    </location>
</feature>
<evidence type="ECO:0000256" key="6">
    <source>
        <dbReference type="ARBA" id="ARBA00023136"/>
    </source>
</evidence>
<feature type="transmembrane region" description="Helical" evidence="7">
    <location>
        <begin position="146"/>
        <end position="166"/>
    </location>
</feature>
<feature type="transmembrane region" description="Helical" evidence="7">
    <location>
        <begin position="173"/>
        <end position="192"/>
    </location>
</feature>
<comment type="caution">
    <text evidence="8">The sequence shown here is derived from an EMBL/GenBank/DDBJ whole genome shotgun (WGS) entry which is preliminary data.</text>
</comment>
<name>A0A498CLG9_9FIRM</name>
<keyword evidence="6 7" id="KW-0472">Membrane</keyword>
<feature type="transmembrane region" description="Helical" evidence="7">
    <location>
        <begin position="289"/>
        <end position="311"/>
    </location>
</feature>
<evidence type="ECO:0000256" key="4">
    <source>
        <dbReference type="ARBA" id="ARBA00022692"/>
    </source>
</evidence>
<dbReference type="PIRSF" id="PIRSF006603">
    <property type="entry name" value="DinF"/>
    <property type="match status" value="1"/>
</dbReference>
<feature type="transmembrane region" description="Helical" evidence="7">
    <location>
        <begin position="263"/>
        <end position="283"/>
    </location>
</feature>
<feature type="transmembrane region" description="Helical" evidence="7">
    <location>
        <begin position="21"/>
        <end position="38"/>
    </location>
</feature>
<feature type="transmembrane region" description="Helical" evidence="7">
    <location>
        <begin position="198"/>
        <end position="221"/>
    </location>
</feature>
<feature type="transmembrane region" description="Helical" evidence="7">
    <location>
        <begin position="364"/>
        <end position="384"/>
    </location>
</feature>
<dbReference type="Proteomes" id="UP000276301">
    <property type="component" value="Unassembled WGS sequence"/>
</dbReference>
<protein>
    <submittedName>
        <fullName evidence="8">MATE family efflux transporter</fullName>
    </submittedName>
</protein>
<dbReference type="RefSeq" id="WP_121586891.1">
    <property type="nucleotide sequence ID" value="NZ_RCHT01000012.1"/>
</dbReference>
<keyword evidence="9" id="KW-1185">Reference proteome</keyword>
<dbReference type="GO" id="GO:0042910">
    <property type="term" value="F:xenobiotic transmembrane transporter activity"/>
    <property type="evidence" value="ECO:0007669"/>
    <property type="project" value="InterPro"/>
</dbReference>
<dbReference type="PANTHER" id="PTHR43549:SF3">
    <property type="entry name" value="MULTIDRUG RESISTANCE PROTEIN YPNP-RELATED"/>
    <property type="match status" value="1"/>
</dbReference>
<dbReference type="Pfam" id="PF01554">
    <property type="entry name" value="MatE"/>
    <property type="match status" value="2"/>
</dbReference>
<keyword evidence="5 7" id="KW-1133">Transmembrane helix</keyword>
<dbReference type="AlphaFoldDB" id="A0A498CLG9"/>
<feature type="transmembrane region" description="Helical" evidence="7">
    <location>
        <begin position="104"/>
        <end position="126"/>
    </location>
</feature>
<gene>
    <name evidence="8" type="ORF">D4A47_07980</name>
</gene>
<evidence type="ECO:0000256" key="1">
    <source>
        <dbReference type="ARBA" id="ARBA00004651"/>
    </source>
</evidence>
<evidence type="ECO:0000256" key="2">
    <source>
        <dbReference type="ARBA" id="ARBA00022448"/>
    </source>
</evidence>
<sequence>MVRQETASGNGITEGVIWKQLLIFFFPILFGTLFQQLYNTADAIIVGRFVGKEALAAVGGSASVLINLLVNLFVGLSSGATVVVAQAYGAQDYEEVGRTVHTSVMLALTAGAAMTLVGLLCAPAALRAMDTPAETMADSIVYLRVYLLGIIASFLYNIGSSVLRAVGDTRRPLYFLIAACLLNILLDLALVLGLGLGVFGVALATLLSQILSALLVLVTLLRSDWPLRLNRKELRFTASSLKGILRVGIPAGLQADMYAISNVILQSCINAFGTVTIAAWTAYGKIDGFFWMILSAFDVSITTFVGQNFGAQKYSRIRKSVRVCLVMAFATAILSSVLLCLFSRQLFAIFTADRAVAEAGRHMMLFLTPFYFTYVCVDILSGAIRGTGDSVLPMIMTCGGVCVLRVLWVFFALPLHRTIDMVIVSYPITWTLTSLLFIAYYLQGGWLRRRIARAGFPPEERGKKTE</sequence>
<feature type="transmembrane region" description="Helical" evidence="7">
    <location>
        <begin position="423"/>
        <end position="442"/>
    </location>
</feature>
<dbReference type="PANTHER" id="PTHR43549">
    <property type="entry name" value="MULTIDRUG RESISTANCE PROTEIN YPNP-RELATED"/>
    <property type="match status" value="1"/>
</dbReference>
<keyword evidence="3" id="KW-1003">Cell membrane</keyword>
<feature type="transmembrane region" description="Helical" evidence="7">
    <location>
        <begin position="391"/>
        <end position="411"/>
    </location>
</feature>
<dbReference type="NCBIfam" id="TIGR00797">
    <property type="entry name" value="matE"/>
    <property type="match status" value="1"/>
</dbReference>
<keyword evidence="2" id="KW-0813">Transport</keyword>
<evidence type="ECO:0000313" key="8">
    <source>
        <dbReference type="EMBL" id="RLL10821.1"/>
    </source>
</evidence>
<dbReference type="InterPro" id="IPR002528">
    <property type="entry name" value="MATE_fam"/>
</dbReference>
<proteinExistence type="predicted"/>
<feature type="transmembrane region" description="Helical" evidence="7">
    <location>
        <begin position="323"/>
        <end position="344"/>
    </location>
</feature>
<evidence type="ECO:0000256" key="3">
    <source>
        <dbReference type="ARBA" id="ARBA00022475"/>
    </source>
</evidence>
<accession>A0A498CLG9</accession>
<dbReference type="InterPro" id="IPR052031">
    <property type="entry name" value="Membrane_Transporter-Flippase"/>
</dbReference>
<dbReference type="EMBL" id="RCHT01000012">
    <property type="protein sequence ID" value="RLL10821.1"/>
    <property type="molecule type" value="Genomic_DNA"/>
</dbReference>
<organism evidence="8 9">
    <name type="scientific">Anaerotruncus massiliensis</name>
    <name type="common">ex Liu et al. 2021</name>
    <dbReference type="NCBI Taxonomy" id="2321404"/>
    <lineage>
        <taxon>Bacteria</taxon>
        <taxon>Bacillati</taxon>
        <taxon>Bacillota</taxon>
        <taxon>Clostridia</taxon>
        <taxon>Eubacteriales</taxon>
        <taxon>Oscillospiraceae</taxon>
        <taxon>Anaerotruncus</taxon>
    </lineage>
</organism>